<proteinExistence type="predicted"/>
<organism evidence="1 2">
    <name type="scientific">Agrobacterium tomkonis CFBP 6623</name>
    <dbReference type="NCBI Taxonomy" id="1183432"/>
    <lineage>
        <taxon>Bacteria</taxon>
        <taxon>Pseudomonadati</taxon>
        <taxon>Pseudomonadota</taxon>
        <taxon>Alphaproteobacteria</taxon>
        <taxon>Hyphomicrobiales</taxon>
        <taxon>Rhizobiaceae</taxon>
        <taxon>Rhizobium/Agrobacterium group</taxon>
        <taxon>Agrobacterium</taxon>
        <taxon>Agrobacterium tumefaciens complex</taxon>
    </lineage>
</organism>
<protein>
    <submittedName>
        <fullName evidence="1">Uncharacterized protein</fullName>
    </submittedName>
</protein>
<evidence type="ECO:0000313" key="1">
    <source>
        <dbReference type="EMBL" id="CUX51533.1"/>
    </source>
</evidence>
<dbReference type="AlphaFoldDB" id="A0A1S7REW6"/>
<gene>
    <name evidence="1" type="ORF">AGR3A_Lc130365</name>
</gene>
<sequence length="52" mass="5637">MPVCVSLNELPVSVSYLLDANEQIARTAFVSKTLTTCSQAYFPISQLVGQAM</sequence>
<dbReference type="Proteomes" id="UP000191988">
    <property type="component" value="Unassembled WGS sequence"/>
</dbReference>
<accession>A0A1S7REW6</accession>
<dbReference type="EMBL" id="FBWK01000049">
    <property type="protein sequence ID" value="CUX51533.1"/>
    <property type="molecule type" value="Genomic_DNA"/>
</dbReference>
<evidence type="ECO:0000313" key="2">
    <source>
        <dbReference type="Proteomes" id="UP000191988"/>
    </source>
</evidence>
<name>A0A1S7REW6_9HYPH</name>
<keyword evidence="2" id="KW-1185">Reference proteome</keyword>
<reference evidence="2" key="1">
    <citation type="submission" date="2016-01" db="EMBL/GenBank/DDBJ databases">
        <authorList>
            <person name="Regsiter A."/>
            <person name="william w."/>
        </authorList>
    </citation>
    <scope>NUCLEOTIDE SEQUENCE [LARGE SCALE GENOMIC DNA]</scope>
    <source>
        <strain evidence="2">CFBP 6623</strain>
    </source>
</reference>